<gene>
    <name evidence="2" type="ORF">ACFQZW_04235</name>
</gene>
<reference evidence="3" key="1">
    <citation type="journal article" date="2019" name="Int. J. Syst. Evol. Microbiol.">
        <title>The Global Catalogue of Microorganisms (GCM) 10K type strain sequencing project: providing services to taxonomists for standard genome sequencing and annotation.</title>
        <authorList>
            <consortium name="The Broad Institute Genomics Platform"/>
            <consortium name="The Broad Institute Genome Sequencing Center for Infectious Disease"/>
            <person name="Wu L."/>
            <person name="Ma J."/>
        </authorList>
    </citation>
    <scope>NUCLEOTIDE SEQUENCE [LARGE SCALE GENOMIC DNA]</scope>
    <source>
        <strain evidence="3">CCUG 60022</strain>
    </source>
</reference>
<organism evidence="2 3">
    <name type="scientific">Lutibacter aestuarii</name>
    <dbReference type="NCBI Taxonomy" id="861111"/>
    <lineage>
        <taxon>Bacteria</taxon>
        <taxon>Pseudomonadati</taxon>
        <taxon>Bacteroidota</taxon>
        <taxon>Flavobacteriia</taxon>
        <taxon>Flavobacteriales</taxon>
        <taxon>Flavobacteriaceae</taxon>
        <taxon>Lutibacter</taxon>
    </lineage>
</organism>
<comment type="caution">
    <text evidence="2">The sequence shown here is derived from an EMBL/GenBank/DDBJ whole genome shotgun (WGS) entry which is preliminary data.</text>
</comment>
<keyword evidence="3" id="KW-1185">Reference proteome</keyword>
<dbReference type="RefSeq" id="WP_298285993.1">
    <property type="nucleotide sequence ID" value="NZ_JBHTIC010000005.1"/>
</dbReference>
<evidence type="ECO:0000313" key="2">
    <source>
        <dbReference type="EMBL" id="MFD0761280.1"/>
    </source>
</evidence>
<dbReference type="PROSITE" id="PS51257">
    <property type="entry name" value="PROKAR_LIPOPROTEIN"/>
    <property type="match status" value="1"/>
</dbReference>
<evidence type="ECO:0000313" key="3">
    <source>
        <dbReference type="Proteomes" id="UP001597032"/>
    </source>
</evidence>
<dbReference type="EMBL" id="JBHTIC010000005">
    <property type="protein sequence ID" value="MFD0761280.1"/>
    <property type="molecule type" value="Genomic_DNA"/>
</dbReference>
<dbReference type="Proteomes" id="UP001597032">
    <property type="component" value="Unassembled WGS sequence"/>
</dbReference>
<sequence>MKKEMLIGFLVALIATSFGCYIFIEFFSNFGFYKSLELIKEGNLEGKVLMLGALANFFVFFGFLKKKQIYRARGVLLETFFIAFLVLFLNIFSK</sequence>
<keyword evidence="1" id="KW-1133">Transmembrane helix</keyword>
<evidence type="ECO:0008006" key="4">
    <source>
        <dbReference type="Google" id="ProtNLM"/>
    </source>
</evidence>
<feature type="transmembrane region" description="Helical" evidence="1">
    <location>
        <begin position="7"/>
        <end position="24"/>
    </location>
</feature>
<feature type="transmembrane region" description="Helical" evidence="1">
    <location>
        <begin position="44"/>
        <end position="63"/>
    </location>
</feature>
<proteinExistence type="predicted"/>
<feature type="transmembrane region" description="Helical" evidence="1">
    <location>
        <begin position="75"/>
        <end position="93"/>
    </location>
</feature>
<evidence type="ECO:0000256" key="1">
    <source>
        <dbReference type="SAM" id="Phobius"/>
    </source>
</evidence>
<accession>A0ABW2Z4D7</accession>
<keyword evidence="1" id="KW-0472">Membrane</keyword>
<name>A0ABW2Z4D7_9FLAO</name>
<keyword evidence="1" id="KW-0812">Transmembrane</keyword>
<protein>
    <recommendedName>
        <fullName evidence="4">Lipoprotein</fullName>
    </recommendedName>
</protein>